<dbReference type="Gene3D" id="3.30.70.920">
    <property type="match status" value="1"/>
</dbReference>
<evidence type="ECO:0000313" key="6">
    <source>
        <dbReference type="Proteomes" id="UP001597295"/>
    </source>
</evidence>
<sequence>MSDLDIFDRRLLALVQEDASLTSEQLGEQVGLSAAACRRRLQSLKKRGVIEREVALLAPQAAGNPITVVVQLWLLRDRADILDRFAKQIRQAPEVQQCWYVTGSCDIVMVLSVADMAAYEAFTRAYFLGSQHVKRFETMISMRRMKFTTALPLGLD</sequence>
<dbReference type="SUPFAM" id="SSF46785">
    <property type="entry name" value="Winged helix' DNA-binding domain"/>
    <property type="match status" value="1"/>
</dbReference>
<reference evidence="6" key="1">
    <citation type="journal article" date="2019" name="Int. J. Syst. Evol. Microbiol.">
        <title>The Global Catalogue of Microorganisms (GCM) 10K type strain sequencing project: providing services to taxonomists for standard genome sequencing and annotation.</title>
        <authorList>
            <consortium name="The Broad Institute Genomics Platform"/>
            <consortium name="The Broad Institute Genome Sequencing Center for Infectious Disease"/>
            <person name="Wu L."/>
            <person name="Ma J."/>
        </authorList>
    </citation>
    <scope>NUCLEOTIDE SEQUENCE [LARGE SCALE GENOMIC DNA]</scope>
    <source>
        <strain evidence="6">CGMCC 1.19062</strain>
    </source>
</reference>
<dbReference type="Gene3D" id="1.10.10.10">
    <property type="entry name" value="Winged helix-like DNA-binding domain superfamily/Winged helix DNA-binding domain"/>
    <property type="match status" value="1"/>
</dbReference>
<protein>
    <submittedName>
        <fullName evidence="5">Lrp/AsnC family transcriptional regulator</fullName>
    </submittedName>
</protein>
<name>A0ABW5DTU0_9PROT</name>
<keyword evidence="1" id="KW-0805">Transcription regulation</keyword>
<dbReference type="PANTHER" id="PTHR30154">
    <property type="entry name" value="LEUCINE-RESPONSIVE REGULATORY PROTEIN"/>
    <property type="match status" value="1"/>
</dbReference>
<accession>A0ABW5DTU0</accession>
<dbReference type="InterPro" id="IPR036388">
    <property type="entry name" value="WH-like_DNA-bd_sf"/>
</dbReference>
<evidence type="ECO:0000256" key="2">
    <source>
        <dbReference type="ARBA" id="ARBA00023125"/>
    </source>
</evidence>
<dbReference type="InterPro" id="IPR011008">
    <property type="entry name" value="Dimeric_a/b-barrel"/>
</dbReference>
<evidence type="ECO:0000256" key="1">
    <source>
        <dbReference type="ARBA" id="ARBA00023015"/>
    </source>
</evidence>
<evidence type="ECO:0000313" key="5">
    <source>
        <dbReference type="EMBL" id="MFD2262675.1"/>
    </source>
</evidence>
<dbReference type="EMBL" id="JBHUIP010000005">
    <property type="protein sequence ID" value="MFD2262675.1"/>
    <property type="molecule type" value="Genomic_DNA"/>
</dbReference>
<organism evidence="5 6">
    <name type="scientific">Lacibacterium aquatile</name>
    <dbReference type="NCBI Taxonomy" id="1168082"/>
    <lineage>
        <taxon>Bacteria</taxon>
        <taxon>Pseudomonadati</taxon>
        <taxon>Pseudomonadota</taxon>
        <taxon>Alphaproteobacteria</taxon>
        <taxon>Rhodospirillales</taxon>
        <taxon>Rhodospirillaceae</taxon>
    </lineage>
</organism>
<dbReference type="PROSITE" id="PS50956">
    <property type="entry name" value="HTH_ASNC_2"/>
    <property type="match status" value="1"/>
</dbReference>
<dbReference type="InterPro" id="IPR036390">
    <property type="entry name" value="WH_DNA-bd_sf"/>
</dbReference>
<dbReference type="PRINTS" id="PR00033">
    <property type="entry name" value="HTHASNC"/>
</dbReference>
<dbReference type="InterPro" id="IPR019887">
    <property type="entry name" value="Tscrpt_reg_AsnC/Lrp_C"/>
</dbReference>
<dbReference type="SUPFAM" id="SSF54909">
    <property type="entry name" value="Dimeric alpha+beta barrel"/>
    <property type="match status" value="1"/>
</dbReference>
<gene>
    <name evidence="5" type="ORF">ACFSM5_07230</name>
</gene>
<keyword evidence="2" id="KW-0238">DNA-binding</keyword>
<dbReference type="PANTHER" id="PTHR30154:SF34">
    <property type="entry name" value="TRANSCRIPTIONAL REGULATOR AZLB"/>
    <property type="match status" value="1"/>
</dbReference>
<evidence type="ECO:0000256" key="3">
    <source>
        <dbReference type="ARBA" id="ARBA00023163"/>
    </source>
</evidence>
<proteinExistence type="predicted"/>
<dbReference type="InterPro" id="IPR019885">
    <property type="entry name" value="Tscrpt_reg_HTH_AsnC-type_CS"/>
</dbReference>
<dbReference type="InterPro" id="IPR019888">
    <property type="entry name" value="Tscrpt_reg_AsnC-like"/>
</dbReference>
<dbReference type="InterPro" id="IPR000485">
    <property type="entry name" value="AsnC-type_HTH_dom"/>
</dbReference>
<dbReference type="Pfam" id="PF13412">
    <property type="entry name" value="HTH_24"/>
    <property type="match status" value="1"/>
</dbReference>
<dbReference type="PROSITE" id="PS00519">
    <property type="entry name" value="HTH_ASNC_1"/>
    <property type="match status" value="1"/>
</dbReference>
<comment type="caution">
    <text evidence="5">The sequence shown here is derived from an EMBL/GenBank/DDBJ whole genome shotgun (WGS) entry which is preliminary data.</text>
</comment>
<dbReference type="Pfam" id="PF01037">
    <property type="entry name" value="AsnC_trans_reg"/>
    <property type="match status" value="1"/>
</dbReference>
<feature type="domain" description="HTH asnC-type" evidence="4">
    <location>
        <begin position="4"/>
        <end position="65"/>
    </location>
</feature>
<keyword evidence="6" id="KW-1185">Reference proteome</keyword>
<evidence type="ECO:0000259" key="4">
    <source>
        <dbReference type="PROSITE" id="PS50956"/>
    </source>
</evidence>
<dbReference type="RefSeq" id="WP_379875639.1">
    <property type="nucleotide sequence ID" value="NZ_JBHUIP010000005.1"/>
</dbReference>
<dbReference type="Proteomes" id="UP001597295">
    <property type="component" value="Unassembled WGS sequence"/>
</dbReference>
<keyword evidence="3" id="KW-0804">Transcription</keyword>
<dbReference type="SMART" id="SM00344">
    <property type="entry name" value="HTH_ASNC"/>
    <property type="match status" value="1"/>
</dbReference>